<keyword evidence="2 7" id="KW-0819">tRNA processing</keyword>
<evidence type="ECO:0000256" key="4">
    <source>
        <dbReference type="ARBA" id="ARBA00023004"/>
    </source>
</evidence>
<feature type="binding site" evidence="7">
    <location>
        <position position="166"/>
    </location>
    <ligand>
        <name>substrate</name>
    </ligand>
</feature>
<feature type="binding site" evidence="7">
    <location>
        <position position="115"/>
    </location>
    <ligand>
        <name>Fe cation</name>
        <dbReference type="ChEBI" id="CHEBI:24875"/>
    </ligand>
</feature>
<evidence type="ECO:0000259" key="8">
    <source>
        <dbReference type="Pfam" id="PF00814"/>
    </source>
</evidence>
<evidence type="ECO:0000256" key="7">
    <source>
        <dbReference type="HAMAP-Rule" id="MF_01445"/>
    </source>
</evidence>
<comment type="subcellular location">
    <subcellularLocation>
        <location evidence="7">Cytoplasm</location>
    </subcellularLocation>
</comment>
<proteinExistence type="inferred from homology"/>
<feature type="binding site" evidence="7">
    <location>
        <position position="277"/>
    </location>
    <ligand>
        <name>substrate</name>
    </ligand>
</feature>
<gene>
    <name evidence="7 9" type="primary">tsaD</name>
    <name evidence="9" type="ORF">CAXC1_80011</name>
</gene>
<keyword evidence="4 7" id="KW-0408">Iron</keyword>
<dbReference type="PANTHER" id="PTHR11735">
    <property type="entry name" value="TRNA N6-ADENOSINE THREONYLCARBAMOYLTRANSFERASE"/>
    <property type="match status" value="1"/>
</dbReference>
<feature type="binding site" evidence="7">
    <location>
        <position position="111"/>
    </location>
    <ligand>
        <name>Fe cation</name>
        <dbReference type="ChEBI" id="CHEBI:24875"/>
    </ligand>
</feature>
<evidence type="ECO:0000256" key="6">
    <source>
        <dbReference type="ARBA" id="ARBA00048117"/>
    </source>
</evidence>
<dbReference type="Proteomes" id="UP001314181">
    <property type="component" value="Unassembled WGS sequence"/>
</dbReference>
<dbReference type="NCBIfam" id="TIGR00329">
    <property type="entry name" value="gcp_kae1"/>
    <property type="match status" value="1"/>
</dbReference>
<dbReference type="InterPro" id="IPR043129">
    <property type="entry name" value="ATPase_NBD"/>
</dbReference>
<comment type="similarity">
    <text evidence="7">Belongs to the KAE1 / TsaD family.</text>
</comment>
<dbReference type="EC" id="2.3.1.234" evidence="7"/>
<protein>
    <recommendedName>
        <fullName evidence="7">tRNA N6-adenosine threonylcarbamoyltransferase</fullName>
        <ecNumber evidence="7">2.3.1.234</ecNumber>
    </recommendedName>
    <alternativeName>
        <fullName evidence="7">N6-L-threonylcarbamoyladenine synthase</fullName>
        <shortName evidence="7">t(6)A synthase</shortName>
    </alternativeName>
    <alternativeName>
        <fullName evidence="7">t(6)A37 threonylcarbamoyladenosine biosynthesis protein TsaD</fullName>
    </alternativeName>
    <alternativeName>
        <fullName evidence="7">tRNA threonylcarbamoyladenosine biosynthesis protein TsaD</fullName>
    </alternativeName>
</protein>
<feature type="binding site" evidence="7">
    <location>
        <position position="179"/>
    </location>
    <ligand>
        <name>substrate</name>
    </ligand>
</feature>
<dbReference type="GO" id="GO:0061711">
    <property type="term" value="F:tRNA N(6)-L-threonylcarbamoyladenine synthase activity"/>
    <property type="evidence" value="ECO:0007669"/>
    <property type="project" value="UniProtKB-EC"/>
</dbReference>
<dbReference type="EMBL" id="CAWVOK010000034">
    <property type="protein sequence ID" value="CAK8163553.1"/>
    <property type="molecule type" value="Genomic_DNA"/>
</dbReference>
<comment type="cofactor">
    <cofactor evidence="7">
        <name>Fe(2+)</name>
        <dbReference type="ChEBI" id="CHEBI:29033"/>
    </cofactor>
    <text evidence="7">Binds 1 Fe(2+) ion per subunit.</text>
</comment>
<dbReference type="Gene3D" id="3.30.420.40">
    <property type="match status" value="2"/>
</dbReference>
<keyword evidence="7" id="KW-0963">Cytoplasm</keyword>
<dbReference type="HAMAP" id="MF_01445">
    <property type="entry name" value="TsaD"/>
    <property type="match status" value="1"/>
</dbReference>
<feature type="domain" description="Gcp-like" evidence="8">
    <location>
        <begin position="23"/>
        <end position="312"/>
    </location>
</feature>
<keyword evidence="10" id="KW-1185">Reference proteome</keyword>
<keyword evidence="3 7" id="KW-0479">Metal-binding</keyword>
<comment type="catalytic activity">
    <reaction evidence="6 7">
        <text>L-threonylcarbamoyladenylate + adenosine(37) in tRNA = N(6)-L-threonylcarbamoyladenosine(37) in tRNA + AMP + H(+)</text>
        <dbReference type="Rhea" id="RHEA:37059"/>
        <dbReference type="Rhea" id="RHEA-COMP:10162"/>
        <dbReference type="Rhea" id="RHEA-COMP:10163"/>
        <dbReference type="ChEBI" id="CHEBI:15378"/>
        <dbReference type="ChEBI" id="CHEBI:73682"/>
        <dbReference type="ChEBI" id="CHEBI:74411"/>
        <dbReference type="ChEBI" id="CHEBI:74418"/>
        <dbReference type="ChEBI" id="CHEBI:456215"/>
        <dbReference type="EC" id="2.3.1.234"/>
    </reaction>
</comment>
<organism evidence="9 10">
    <name type="scientific">Candidatus Xenohaliotis californiensis</name>
    <dbReference type="NCBI Taxonomy" id="84677"/>
    <lineage>
        <taxon>Bacteria</taxon>
        <taxon>Pseudomonadati</taxon>
        <taxon>Pseudomonadota</taxon>
        <taxon>Alphaproteobacteria</taxon>
        <taxon>Rickettsiales</taxon>
        <taxon>Anaplasmataceae</taxon>
        <taxon>Candidatus Xenohaliotis</taxon>
    </lineage>
</organism>
<evidence type="ECO:0000313" key="10">
    <source>
        <dbReference type="Proteomes" id="UP001314181"/>
    </source>
</evidence>
<evidence type="ECO:0000256" key="2">
    <source>
        <dbReference type="ARBA" id="ARBA00022694"/>
    </source>
</evidence>
<dbReference type="InterPro" id="IPR017861">
    <property type="entry name" value="KAE1/TsaD"/>
</dbReference>
<keyword evidence="5 7" id="KW-0012">Acyltransferase</keyword>
<dbReference type="Pfam" id="PF00814">
    <property type="entry name" value="TsaD"/>
    <property type="match status" value="1"/>
</dbReference>
<evidence type="ECO:0000313" key="9">
    <source>
        <dbReference type="EMBL" id="CAK8163553.1"/>
    </source>
</evidence>
<name>A0ABP0EXJ1_9RICK</name>
<comment type="caution">
    <text evidence="9">The sequence shown here is derived from an EMBL/GenBank/DDBJ whole genome shotgun (WGS) entry which is preliminary data.</text>
</comment>
<feature type="binding site" evidence="7">
    <location>
        <position position="305"/>
    </location>
    <ligand>
        <name>Fe cation</name>
        <dbReference type="ChEBI" id="CHEBI:24875"/>
    </ligand>
</feature>
<evidence type="ECO:0000256" key="3">
    <source>
        <dbReference type="ARBA" id="ARBA00022723"/>
    </source>
</evidence>
<reference evidence="9 10" key="1">
    <citation type="submission" date="2024-01" db="EMBL/GenBank/DDBJ databases">
        <authorList>
            <person name="Kunselman E."/>
        </authorList>
    </citation>
    <scope>NUCLEOTIDE SEQUENCE [LARGE SCALE GENOMIC DNA]</scope>
    <source>
        <strain evidence="9">2 abalone samples</strain>
    </source>
</reference>
<feature type="binding site" evidence="7">
    <location>
        <position position="183"/>
    </location>
    <ligand>
        <name>substrate</name>
    </ligand>
</feature>
<evidence type="ECO:0000256" key="5">
    <source>
        <dbReference type="ARBA" id="ARBA00023315"/>
    </source>
</evidence>
<dbReference type="InterPro" id="IPR000905">
    <property type="entry name" value="Gcp-like_dom"/>
</dbReference>
<feature type="binding site" evidence="7">
    <location>
        <begin position="133"/>
        <end position="137"/>
    </location>
    <ligand>
        <name>substrate</name>
    </ligand>
</feature>
<dbReference type="SUPFAM" id="SSF53067">
    <property type="entry name" value="Actin-like ATPase domain"/>
    <property type="match status" value="1"/>
</dbReference>
<comment type="function">
    <text evidence="7">Required for the formation of a threonylcarbamoyl group on adenosine at position 37 (t(6)A37) in tRNAs that read codons beginning with adenine. Is involved in the transfer of the threonylcarbamoyl moiety of threonylcarbamoyl-AMP (TC-AMP) to the N6 group of A37, together with TsaE and TsaB. TsaD likely plays a direct catalytic role in this reaction.</text>
</comment>
<dbReference type="NCBIfam" id="TIGR03723">
    <property type="entry name" value="T6A_TsaD_YgjD"/>
    <property type="match status" value="1"/>
</dbReference>
<dbReference type="PANTHER" id="PTHR11735:SF6">
    <property type="entry name" value="TRNA N6-ADENOSINE THREONYLCARBAMOYLTRANSFERASE, MITOCHONDRIAL"/>
    <property type="match status" value="1"/>
</dbReference>
<keyword evidence="1 7" id="KW-0808">Transferase</keyword>
<evidence type="ECO:0000256" key="1">
    <source>
        <dbReference type="ARBA" id="ARBA00022679"/>
    </source>
</evidence>
<accession>A0ABP0EXJ1</accession>
<dbReference type="PRINTS" id="PR00789">
    <property type="entry name" value="OSIALOPTASE"/>
</dbReference>
<dbReference type="InterPro" id="IPR022450">
    <property type="entry name" value="TsaD"/>
</dbReference>
<sequence length="345" mass="37524">MLVLGIETSCDETAAAIVDNKKNIVANVVFSQILEHAKYNGVVPEIAARMHIKNIEMIVNQAMTNAKIDYKQLDAVAATSGPGLIGCLMVGLMTAKGIALATNKPFIAINHLEGHILTPILTNNIEFPYFMLLMSGGHCQILVVKSLGNYIKIGETLDDSVGEAFDKVAKMLKLNYPGGPIIENRALLGKSDSIKLPRPLIKQNNHNFSFSGLKTAVKRIVDKTDITIEQNVNNICASFQEAVKDIFVVKLDKLLPMLKINYPAAKYLVVSGGVASNKQLRKSISNVALQHNLKFAAPPVAMCTDNAAMIAWAGVERAKIGQFSNINHAPQARWPIDSPDIQITN</sequence>
<dbReference type="CDD" id="cd24133">
    <property type="entry name" value="ASKHA_NBD_TsaD_bac"/>
    <property type="match status" value="1"/>
</dbReference>